<name>A0ACB9J038_9ASTR</name>
<gene>
    <name evidence="1" type="ORF">L1987_18373</name>
</gene>
<comment type="caution">
    <text evidence="1">The sequence shown here is derived from an EMBL/GenBank/DDBJ whole genome shotgun (WGS) entry which is preliminary data.</text>
</comment>
<accession>A0ACB9J038</accession>
<evidence type="ECO:0000313" key="2">
    <source>
        <dbReference type="Proteomes" id="UP001056120"/>
    </source>
</evidence>
<organism evidence="1 2">
    <name type="scientific">Smallanthus sonchifolius</name>
    <dbReference type="NCBI Taxonomy" id="185202"/>
    <lineage>
        <taxon>Eukaryota</taxon>
        <taxon>Viridiplantae</taxon>
        <taxon>Streptophyta</taxon>
        <taxon>Embryophyta</taxon>
        <taxon>Tracheophyta</taxon>
        <taxon>Spermatophyta</taxon>
        <taxon>Magnoliopsida</taxon>
        <taxon>eudicotyledons</taxon>
        <taxon>Gunneridae</taxon>
        <taxon>Pentapetalae</taxon>
        <taxon>asterids</taxon>
        <taxon>campanulids</taxon>
        <taxon>Asterales</taxon>
        <taxon>Asteraceae</taxon>
        <taxon>Asteroideae</taxon>
        <taxon>Heliantheae alliance</taxon>
        <taxon>Millerieae</taxon>
        <taxon>Smallanthus</taxon>
    </lineage>
</organism>
<dbReference type="EMBL" id="CM042023">
    <property type="protein sequence ID" value="KAI3813644.1"/>
    <property type="molecule type" value="Genomic_DNA"/>
</dbReference>
<sequence length="104" mass="11320">MVNGHQTTPDDVIKVVINGVNEVVNKGDDVSMEVDEGVNGHPDIGMNFIVANMDINESVGAKTVDGRVKPQKFLMKRVVNVKRVNEKFRGLLTSSAATLLEISK</sequence>
<keyword evidence="2" id="KW-1185">Reference proteome</keyword>
<dbReference type="Proteomes" id="UP001056120">
    <property type="component" value="Linkage Group LG06"/>
</dbReference>
<reference evidence="1 2" key="2">
    <citation type="journal article" date="2022" name="Mol. Ecol. Resour.">
        <title>The genomes of chicory, endive, great burdock and yacon provide insights into Asteraceae paleo-polyploidization history and plant inulin production.</title>
        <authorList>
            <person name="Fan W."/>
            <person name="Wang S."/>
            <person name="Wang H."/>
            <person name="Wang A."/>
            <person name="Jiang F."/>
            <person name="Liu H."/>
            <person name="Zhao H."/>
            <person name="Xu D."/>
            <person name="Zhang Y."/>
        </authorList>
    </citation>
    <scope>NUCLEOTIDE SEQUENCE [LARGE SCALE GENOMIC DNA]</scope>
    <source>
        <strain evidence="2">cv. Yunnan</strain>
        <tissue evidence="1">Leaves</tissue>
    </source>
</reference>
<evidence type="ECO:0000313" key="1">
    <source>
        <dbReference type="EMBL" id="KAI3813644.1"/>
    </source>
</evidence>
<protein>
    <submittedName>
        <fullName evidence="1">Uncharacterized protein</fullName>
    </submittedName>
</protein>
<reference evidence="2" key="1">
    <citation type="journal article" date="2022" name="Mol. Ecol. Resour.">
        <title>The genomes of chicory, endive, great burdock and yacon provide insights into Asteraceae palaeo-polyploidization history and plant inulin production.</title>
        <authorList>
            <person name="Fan W."/>
            <person name="Wang S."/>
            <person name="Wang H."/>
            <person name="Wang A."/>
            <person name="Jiang F."/>
            <person name="Liu H."/>
            <person name="Zhao H."/>
            <person name="Xu D."/>
            <person name="Zhang Y."/>
        </authorList>
    </citation>
    <scope>NUCLEOTIDE SEQUENCE [LARGE SCALE GENOMIC DNA]</scope>
    <source>
        <strain evidence="2">cv. Yunnan</strain>
    </source>
</reference>
<proteinExistence type="predicted"/>